<accession>A0A8H7Z1D1</accession>
<name>A0A8H7Z1D1_AJECA</name>
<organism evidence="2 3">
    <name type="scientific">Ajellomyces capsulatus</name>
    <name type="common">Darling's disease fungus</name>
    <name type="synonym">Histoplasma capsulatum</name>
    <dbReference type="NCBI Taxonomy" id="5037"/>
    <lineage>
        <taxon>Eukaryota</taxon>
        <taxon>Fungi</taxon>
        <taxon>Dikarya</taxon>
        <taxon>Ascomycota</taxon>
        <taxon>Pezizomycotina</taxon>
        <taxon>Eurotiomycetes</taxon>
        <taxon>Eurotiomycetidae</taxon>
        <taxon>Onygenales</taxon>
        <taxon>Ajellomycetaceae</taxon>
        <taxon>Histoplasma</taxon>
    </lineage>
</organism>
<dbReference type="Proteomes" id="UP000670092">
    <property type="component" value="Unassembled WGS sequence"/>
</dbReference>
<comment type="caution">
    <text evidence="2">The sequence shown here is derived from an EMBL/GenBank/DDBJ whole genome shotgun (WGS) entry which is preliminary data.</text>
</comment>
<reference evidence="2 3" key="1">
    <citation type="submission" date="2021-01" db="EMBL/GenBank/DDBJ databases">
        <title>Chromosome-level genome assembly of a human fungal pathogen reveals clustering of transcriptionally co-regulated genes.</title>
        <authorList>
            <person name="Voorhies M."/>
            <person name="Cohen S."/>
            <person name="Shea T.P."/>
            <person name="Petrus S."/>
            <person name="Munoz J.F."/>
            <person name="Poplawski S."/>
            <person name="Goldman W.E."/>
            <person name="Michael T."/>
            <person name="Cuomo C.A."/>
            <person name="Sil A."/>
            <person name="Beyhan S."/>
        </authorList>
    </citation>
    <scope>NUCLEOTIDE SEQUENCE [LARGE SCALE GENOMIC DNA]</scope>
    <source>
        <strain evidence="2 3">G184AR</strain>
    </source>
</reference>
<keyword evidence="1" id="KW-1133">Transmembrane helix</keyword>
<keyword evidence="1" id="KW-0812">Transmembrane</keyword>
<keyword evidence="1" id="KW-0472">Membrane</keyword>
<proteinExistence type="predicted"/>
<gene>
    <name evidence="2" type="ORF">I7I52_09572</name>
</gene>
<evidence type="ECO:0000256" key="1">
    <source>
        <dbReference type="SAM" id="Phobius"/>
    </source>
</evidence>
<dbReference type="AlphaFoldDB" id="A0A8H7Z1D1"/>
<dbReference type="VEuPathDB" id="FungiDB:I7I52_09572"/>
<evidence type="ECO:0000313" key="2">
    <source>
        <dbReference type="EMBL" id="KAG5299309.1"/>
    </source>
</evidence>
<dbReference type="EMBL" id="JAEVHI010000002">
    <property type="protein sequence ID" value="KAG5299309.1"/>
    <property type="molecule type" value="Genomic_DNA"/>
</dbReference>
<feature type="transmembrane region" description="Helical" evidence="1">
    <location>
        <begin position="25"/>
        <end position="48"/>
    </location>
</feature>
<sequence>MLSSHWLTLIFYHASVIHGPLLRTILWLAVSIRAQFLFFVSFSSFFFFRYMQLMYVSRNPYWQNALH</sequence>
<evidence type="ECO:0000313" key="3">
    <source>
        <dbReference type="Proteomes" id="UP000670092"/>
    </source>
</evidence>
<protein>
    <submittedName>
        <fullName evidence="2">Uncharacterized protein</fullName>
    </submittedName>
</protein>